<gene>
    <name evidence="3" type="ORF">GSLYS_00005941001</name>
</gene>
<dbReference type="InterPro" id="IPR039902">
    <property type="entry name" value="CCDC148/CCDC112"/>
</dbReference>
<accession>A0AAV2HIJ2</accession>
<dbReference type="Proteomes" id="UP001497497">
    <property type="component" value="Unassembled WGS sequence"/>
</dbReference>
<comment type="caution">
    <text evidence="3">The sequence shown here is derived from an EMBL/GenBank/DDBJ whole genome shotgun (WGS) entry which is preliminary data.</text>
</comment>
<organism evidence="3 4">
    <name type="scientific">Lymnaea stagnalis</name>
    <name type="common">Great pond snail</name>
    <name type="synonym">Helix stagnalis</name>
    <dbReference type="NCBI Taxonomy" id="6523"/>
    <lineage>
        <taxon>Eukaryota</taxon>
        <taxon>Metazoa</taxon>
        <taxon>Spiralia</taxon>
        <taxon>Lophotrochozoa</taxon>
        <taxon>Mollusca</taxon>
        <taxon>Gastropoda</taxon>
        <taxon>Heterobranchia</taxon>
        <taxon>Euthyneura</taxon>
        <taxon>Panpulmonata</taxon>
        <taxon>Hygrophila</taxon>
        <taxon>Lymnaeoidea</taxon>
        <taxon>Lymnaeidae</taxon>
        <taxon>Lymnaea</taxon>
    </lineage>
</organism>
<evidence type="ECO:0000256" key="2">
    <source>
        <dbReference type="SAM" id="Coils"/>
    </source>
</evidence>
<protein>
    <recommendedName>
        <fullName evidence="5">Coiled-coil domain containing 112</fullName>
    </recommendedName>
</protein>
<keyword evidence="1 2" id="KW-0175">Coiled coil</keyword>
<evidence type="ECO:0000313" key="3">
    <source>
        <dbReference type="EMBL" id="CAL1531846.1"/>
    </source>
</evidence>
<evidence type="ECO:0000313" key="4">
    <source>
        <dbReference type="Proteomes" id="UP001497497"/>
    </source>
</evidence>
<evidence type="ECO:0008006" key="5">
    <source>
        <dbReference type="Google" id="ProtNLM"/>
    </source>
</evidence>
<reference evidence="3 4" key="1">
    <citation type="submission" date="2024-04" db="EMBL/GenBank/DDBJ databases">
        <authorList>
            <consortium name="Genoscope - CEA"/>
            <person name="William W."/>
        </authorList>
    </citation>
    <scope>NUCLEOTIDE SEQUENCE [LARGE SCALE GENOMIC DNA]</scope>
</reference>
<proteinExistence type="predicted"/>
<dbReference type="EMBL" id="CAXITT010000099">
    <property type="protein sequence ID" value="CAL1531846.1"/>
    <property type="molecule type" value="Genomic_DNA"/>
</dbReference>
<dbReference type="AlphaFoldDB" id="A0AAV2HIJ2"/>
<keyword evidence="4" id="KW-1185">Reference proteome</keyword>
<evidence type="ECO:0000256" key="1">
    <source>
        <dbReference type="ARBA" id="ARBA00023054"/>
    </source>
</evidence>
<name>A0AAV2HIJ2_LYMST</name>
<dbReference type="PANTHER" id="PTHR21549:SF0">
    <property type="entry name" value="COILED-COIL DOMAIN-CONTAINING PROTEIN 112"/>
    <property type="match status" value="1"/>
</dbReference>
<sequence length="517" mass="61583">SGGILIQLGFHFPVGSSSPMGSRLPRIILLLDGIVLPDMEEQGSGLRKKIDQSKKADILRDIHKLNVQIQGLEREKLTHIFCKRSEFRQEFSSLEEEESKMVDERKTELIKVKQQLQKISHMVKRFHRELRDVKPTPEFVEKLKLIMEEIEGTINSFKEQQRLKYDELMRSERSLFQELQQQETKFDSWNQLPKTDLKKQGAVSARSLASDMDVTKDLPPEVAAFDKFVHQTGGHRGGWDEYDHQTFLRYRNMYKGRIVFLDHVKPLLPIRTEAEIREHETWFQEFNFLKENKKYAIKKWREKKEVKKEDAITQVQDELEEMKEEEARRKAQQAALTLDKMDRCKQLNAWKVQKELEKAMKEEKNMKEEMEKKRKQEEERKKQLEAKKLVEEFRQQKQLEEDLLHMIEEERKQHEAEQKKAVIAKELGRFRNRVCKFEIFFLFKRFFLINIKYIFYLTDNYVNCLPFVQVEVPRDPSRLLQPTAGWKERLKEPGPSGSGPVIHMPHRAVPSWRQGLY</sequence>
<feature type="non-terminal residue" evidence="3">
    <location>
        <position position="1"/>
    </location>
</feature>
<dbReference type="PANTHER" id="PTHR21549">
    <property type="entry name" value="MUTATED IN BLADDER CANCER 1"/>
    <property type="match status" value="1"/>
</dbReference>
<feature type="coiled-coil region" evidence="2">
    <location>
        <begin position="301"/>
        <end position="427"/>
    </location>
</feature>